<dbReference type="EMBL" id="CABVMM010000006">
    <property type="protein sequence ID" value="VVV00609.1"/>
    <property type="molecule type" value="Genomic_DNA"/>
</dbReference>
<evidence type="ECO:0000313" key="2">
    <source>
        <dbReference type="Proteomes" id="UP000356253"/>
    </source>
</evidence>
<accession>A0AC61Y8B3</accession>
<name>A0AC61Y8B3_9FLAO</name>
<protein>
    <submittedName>
        <fullName evidence="1">Uncharacterized protein</fullName>
    </submittedName>
</protein>
<evidence type="ECO:0000313" key="1">
    <source>
        <dbReference type="EMBL" id="VVV00609.1"/>
    </source>
</evidence>
<sequence length="168" mass="19604">MNKLVLSNITRFILLILLQVTILSNINFLGFINPYLYVLFILLLPLNLDHWKVIIYSFLIGIIIDVFQDSGGINAAASLVAAYLRPNVLKFAFGVSYEFQTIKFYQTPFAQRLTYILLIVFIHHFVLFSFAYFNFTYILEILENTLFSGIFTVLLVVISMILFRKRRR</sequence>
<reference evidence="1" key="1">
    <citation type="submission" date="2019-09" db="EMBL/GenBank/DDBJ databases">
        <authorList>
            <person name="Rodrigo-Torres L."/>
            <person name="Arahal R. D."/>
            <person name="Lucena T."/>
        </authorList>
    </citation>
    <scope>NUCLEOTIDE SEQUENCE</scope>
    <source>
        <strain evidence="1">ISS653</strain>
    </source>
</reference>
<comment type="caution">
    <text evidence="1">The sequence shown here is derived from an EMBL/GenBank/DDBJ whole genome shotgun (WGS) entry which is preliminary data.</text>
</comment>
<keyword evidence="2" id="KW-1185">Reference proteome</keyword>
<gene>
    <name evidence="1" type="ORF">FVB9532_01882</name>
</gene>
<dbReference type="Proteomes" id="UP000356253">
    <property type="component" value="Unassembled WGS sequence"/>
</dbReference>
<organism evidence="1 2">
    <name type="scientific">Mesonia oceanica</name>
    <dbReference type="NCBI Taxonomy" id="2687242"/>
    <lineage>
        <taxon>Bacteria</taxon>
        <taxon>Pseudomonadati</taxon>
        <taxon>Bacteroidota</taxon>
        <taxon>Flavobacteriia</taxon>
        <taxon>Flavobacteriales</taxon>
        <taxon>Flavobacteriaceae</taxon>
        <taxon>Mesonia</taxon>
    </lineage>
</organism>
<proteinExistence type="predicted"/>